<evidence type="ECO:0008006" key="4">
    <source>
        <dbReference type="Google" id="ProtNLM"/>
    </source>
</evidence>
<feature type="transmembrane region" description="Helical" evidence="1">
    <location>
        <begin position="152"/>
        <end position="171"/>
    </location>
</feature>
<name>A0A0B5IY75_9VIRU</name>
<reference evidence="2 3" key="1">
    <citation type="journal article" date="2015" name="Parasitol. Res.">
        <title>Viruses in close associations with free-living amoebae.</title>
        <authorList>
            <person name="Scheid P."/>
        </authorList>
    </citation>
    <scope>NUCLEOTIDE SEQUENCE [LARGE SCALE GENOMIC DNA]</scope>
    <source>
        <strain evidence="2">KlaHel</strain>
    </source>
</reference>
<protein>
    <recommendedName>
        <fullName evidence="4">Transmembrane protein</fullName>
    </recommendedName>
</protein>
<keyword evidence="1" id="KW-0472">Membrane</keyword>
<dbReference type="Proteomes" id="UP000202511">
    <property type="component" value="Segment"/>
</dbReference>
<keyword evidence="1" id="KW-0812">Transmembrane</keyword>
<dbReference type="KEGG" id="vg:23462695"/>
<evidence type="ECO:0000256" key="1">
    <source>
        <dbReference type="SAM" id="Phobius"/>
    </source>
</evidence>
<accession>A0A0B5IY75</accession>
<proteinExistence type="predicted"/>
<evidence type="ECO:0000313" key="3">
    <source>
        <dbReference type="Proteomes" id="UP000202511"/>
    </source>
</evidence>
<sequence>MTTAIDKNPALIRDRAPCETKTMIHAFFCASGKKLATVLMSSFFLFLKLFERKNKRRFSTKKPYSSLKSGGALAVGTRQKSRPPMGSVGHARATARCCLYLFVCMGRRNGASVLAACQPFALAHKGHSFFFFLVPMYFQCATLTRLSFCNGFFFAIVIVFCCFCVGVFHFVR</sequence>
<feature type="transmembrane region" description="Helical" evidence="1">
    <location>
        <begin position="23"/>
        <end position="47"/>
    </location>
</feature>
<dbReference type="RefSeq" id="YP_009120013.1">
    <property type="nucleotide sequence ID" value="NC_026440.1"/>
</dbReference>
<dbReference type="EMBL" id="KP136319">
    <property type="protein sequence ID" value="AJF97778.1"/>
    <property type="molecule type" value="Genomic_DNA"/>
</dbReference>
<organism evidence="2 3">
    <name type="scientific">Pandoravirus inopinatum</name>
    <dbReference type="NCBI Taxonomy" id="1605721"/>
    <lineage>
        <taxon>Viruses</taxon>
        <taxon>Pandoravirus</taxon>
    </lineage>
</organism>
<keyword evidence="1" id="KW-1133">Transmembrane helix</keyword>
<evidence type="ECO:0000313" key="2">
    <source>
        <dbReference type="EMBL" id="AJF97778.1"/>
    </source>
</evidence>
<dbReference type="GeneID" id="23462695"/>